<dbReference type="PANTHER" id="PTHR30055:SF146">
    <property type="entry name" value="HTH-TYPE TRANSCRIPTIONAL DUAL REGULATOR CECR"/>
    <property type="match status" value="1"/>
</dbReference>
<evidence type="ECO:0000313" key="6">
    <source>
        <dbReference type="EMBL" id="BAX52809.1"/>
    </source>
</evidence>
<dbReference type="InterPro" id="IPR039536">
    <property type="entry name" value="TetR_C_Proteobacteria"/>
</dbReference>
<evidence type="ECO:0000313" key="8">
    <source>
        <dbReference type="Proteomes" id="UP000218676"/>
    </source>
</evidence>
<evidence type="ECO:0000256" key="3">
    <source>
        <dbReference type="ARBA" id="ARBA00023163"/>
    </source>
</evidence>
<evidence type="ECO:0000259" key="5">
    <source>
        <dbReference type="PROSITE" id="PS50977"/>
    </source>
</evidence>
<evidence type="ECO:0000313" key="9">
    <source>
        <dbReference type="Proteomes" id="UP000516656"/>
    </source>
</evidence>
<dbReference type="AlphaFoldDB" id="A0A1V1VBQ7"/>
<dbReference type="EMBL" id="CP061854">
    <property type="protein sequence ID" value="QOD55434.1"/>
    <property type="molecule type" value="Genomic_DNA"/>
</dbReference>
<organism evidence="7 9">
    <name type="scientific">Photobacterium damsela subsp. piscicida</name>
    <name type="common">Pasteurella piscicida</name>
    <dbReference type="NCBI Taxonomy" id="38294"/>
    <lineage>
        <taxon>Bacteria</taxon>
        <taxon>Pseudomonadati</taxon>
        <taxon>Pseudomonadota</taxon>
        <taxon>Gammaproteobacteria</taxon>
        <taxon>Vibrionales</taxon>
        <taxon>Vibrionaceae</taxon>
        <taxon>Photobacterium</taxon>
    </lineage>
</organism>
<proteinExistence type="predicted"/>
<dbReference type="InterPro" id="IPR050109">
    <property type="entry name" value="HTH-type_TetR-like_transc_reg"/>
</dbReference>
<dbReference type="GO" id="GO:0000976">
    <property type="term" value="F:transcription cis-regulatory region binding"/>
    <property type="evidence" value="ECO:0007669"/>
    <property type="project" value="TreeGrafter"/>
</dbReference>
<dbReference type="Proteomes" id="UP000516656">
    <property type="component" value="Chromosome 1"/>
</dbReference>
<dbReference type="SUPFAM" id="SSF48498">
    <property type="entry name" value="Tetracyclin repressor-like, C-terminal domain"/>
    <property type="match status" value="1"/>
</dbReference>
<dbReference type="Proteomes" id="UP000218676">
    <property type="component" value="Chromosome 1"/>
</dbReference>
<dbReference type="Gene3D" id="1.10.10.60">
    <property type="entry name" value="Homeodomain-like"/>
    <property type="match status" value="1"/>
</dbReference>
<name>A0A1V1VBQ7_PHODP</name>
<keyword evidence="1" id="KW-0805">Transcription regulation</keyword>
<keyword evidence="3" id="KW-0804">Transcription</keyword>
<accession>A0A1V1VBQ7</accession>
<dbReference type="InterPro" id="IPR001647">
    <property type="entry name" value="HTH_TetR"/>
</dbReference>
<reference evidence="8" key="2">
    <citation type="submission" date="2017-05" db="EMBL/GenBank/DDBJ databases">
        <title>Whole genome sequence of fish pathogenic bacteria, Photobacterium damselae subsp. piscicida, strain 91-197, isolated from hybrid striped bass (Morone sp.) in USA.</title>
        <authorList>
            <person name="Teru Y."/>
            <person name="Hikima J."/>
            <person name="Kono T."/>
            <person name="Sakai M."/>
            <person name="Takano T."/>
            <person name="Hawke J.P."/>
            <person name="Takeyama H."/>
            <person name="Aoki T."/>
        </authorList>
    </citation>
    <scope>NUCLEOTIDE SEQUENCE [LARGE SCALE GENOMIC DNA]</scope>
    <source>
        <strain evidence="8">91-197</strain>
    </source>
</reference>
<gene>
    <name evidence="7" type="ORF">IC627_08600</name>
    <name evidence="6" type="ORF">PDPUS_1_01435</name>
</gene>
<dbReference type="Pfam" id="PF00440">
    <property type="entry name" value="TetR_N"/>
    <property type="match status" value="1"/>
</dbReference>
<feature type="domain" description="HTH tetR-type" evidence="5">
    <location>
        <begin position="12"/>
        <end position="71"/>
    </location>
</feature>
<dbReference type="GO" id="GO:0003700">
    <property type="term" value="F:DNA-binding transcription factor activity"/>
    <property type="evidence" value="ECO:0007669"/>
    <property type="project" value="TreeGrafter"/>
</dbReference>
<protein>
    <submittedName>
        <fullName evidence="6">DNA-binding transcriptional repressor AcrR</fullName>
    </submittedName>
    <submittedName>
        <fullName evidence="7">TetR/AcrR family transcriptional regulator</fullName>
    </submittedName>
</protein>
<sequence length="209" mass="23821">MSIKKVLTPRSQRKREQILAAASELFMSQGYMTSMDLIAEQAGVSKQTVYSHFKTKDDLFDTCIRAKCVAAEFTETALDHSLPIREFLCQFAYRFQAMLLSTEAVLMFRTAISQIDNHPDLAKTYLAAGPEATVILLVQFLELKQQQGIIAIPENMTLEQAAMQLLLMWHGKAVYWRYLGQETQELETELHHYLDACVDLFLAGYQVDN</sequence>
<evidence type="ECO:0000256" key="2">
    <source>
        <dbReference type="ARBA" id="ARBA00023125"/>
    </source>
</evidence>
<keyword evidence="2 4" id="KW-0238">DNA-binding</keyword>
<reference evidence="7 9" key="3">
    <citation type="submission" date="2020-09" db="EMBL/GenBank/DDBJ databases">
        <title>Complete, closed and curated genome sequences of Photobacterium damselae subsp. piscicida isolates from Australia indicate localised evolution and additional plasmid-borne pathogenicity mechanisms.</title>
        <authorList>
            <person name="Baseggio L."/>
            <person name="Silayeva O."/>
            <person name="Buller N."/>
            <person name="Landos M."/>
            <person name="Engelstaedter J."/>
            <person name="Barnes A.C."/>
        </authorList>
    </citation>
    <scope>NUCLEOTIDE SEQUENCE [LARGE SCALE GENOMIC DNA]</scope>
    <source>
        <strain evidence="7 9">AS-16-0540-1</strain>
    </source>
</reference>
<dbReference type="Gene3D" id="1.10.357.10">
    <property type="entry name" value="Tetracycline Repressor, domain 2"/>
    <property type="match status" value="1"/>
</dbReference>
<dbReference type="PRINTS" id="PR00455">
    <property type="entry name" value="HTHTETR"/>
</dbReference>
<dbReference type="FunFam" id="1.10.10.60:FF:000141">
    <property type="entry name" value="TetR family transcriptional regulator"/>
    <property type="match status" value="1"/>
</dbReference>
<dbReference type="Pfam" id="PF14246">
    <property type="entry name" value="TetR_C_7"/>
    <property type="match status" value="1"/>
</dbReference>
<dbReference type="SUPFAM" id="SSF46689">
    <property type="entry name" value="Homeodomain-like"/>
    <property type="match status" value="1"/>
</dbReference>
<dbReference type="PANTHER" id="PTHR30055">
    <property type="entry name" value="HTH-TYPE TRANSCRIPTIONAL REGULATOR RUTR"/>
    <property type="match status" value="1"/>
</dbReference>
<dbReference type="InterPro" id="IPR036271">
    <property type="entry name" value="Tet_transcr_reg_TetR-rel_C_sf"/>
</dbReference>
<reference evidence="6" key="1">
    <citation type="journal article" date="2017" name="Genome Announc.">
        <title>Whole-Genome Sequence of Photobacterium damselae subsp. piscicida Strain 91-197, Isolated from Hybrid Striped Bass (Morone sp.) in the United States.</title>
        <authorList>
            <person name="Teru Y."/>
            <person name="Hikima J."/>
            <person name="Kono T."/>
            <person name="Sakai M."/>
            <person name="Takano T."/>
            <person name="Hawke J.P."/>
            <person name="Takeyama H."/>
            <person name="Aoki T."/>
        </authorList>
    </citation>
    <scope>NUCLEOTIDE SEQUENCE</scope>
    <source>
        <strain evidence="6">91-197</strain>
    </source>
</reference>
<feature type="DNA-binding region" description="H-T-H motif" evidence="4">
    <location>
        <begin position="34"/>
        <end position="53"/>
    </location>
</feature>
<evidence type="ECO:0000313" key="7">
    <source>
        <dbReference type="EMBL" id="QOD55434.1"/>
    </source>
</evidence>
<evidence type="ECO:0000256" key="4">
    <source>
        <dbReference type="PROSITE-ProRule" id="PRU00335"/>
    </source>
</evidence>
<dbReference type="PROSITE" id="PS50977">
    <property type="entry name" value="HTH_TETR_2"/>
    <property type="match status" value="1"/>
</dbReference>
<dbReference type="RefSeq" id="WP_086958008.1">
    <property type="nucleotide sequence ID" value="NZ_AP018045.1"/>
</dbReference>
<dbReference type="EMBL" id="AP018045">
    <property type="protein sequence ID" value="BAX52809.1"/>
    <property type="molecule type" value="Genomic_DNA"/>
</dbReference>
<evidence type="ECO:0000256" key="1">
    <source>
        <dbReference type="ARBA" id="ARBA00023015"/>
    </source>
</evidence>
<dbReference type="InterPro" id="IPR009057">
    <property type="entry name" value="Homeodomain-like_sf"/>
</dbReference>